<dbReference type="InterPro" id="IPR029056">
    <property type="entry name" value="Ribokinase-like"/>
</dbReference>
<protein>
    <submittedName>
        <fullName evidence="4">Ribokinase</fullName>
    </submittedName>
</protein>
<dbReference type="InterPro" id="IPR011611">
    <property type="entry name" value="PfkB_dom"/>
</dbReference>
<evidence type="ECO:0000256" key="1">
    <source>
        <dbReference type="ARBA" id="ARBA00022679"/>
    </source>
</evidence>
<evidence type="ECO:0000313" key="5">
    <source>
        <dbReference type="Proteomes" id="UP000292027"/>
    </source>
</evidence>
<dbReference type="PANTHER" id="PTHR10584:SF166">
    <property type="entry name" value="RIBOKINASE"/>
    <property type="match status" value="1"/>
</dbReference>
<dbReference type="GO" id="GO:0016301">
    <property type="term" value="F:kinase activity"/>
    <property type="evidence" value="ECO:0007669"/>
    <property type="project" value="UniProtKB-KW"/>
</dbReference>
<dbReference type="Gene3D" id="3.40.1190.20">
    <property type="match status" value="1"/>
</dbReference>
<feature type="domain" description="Carbohydrate kinase PfkB" evidence="3">
    <location>
        <begin position="191"/>
        <end position="390"/>
    </location>
</feature>
<dbReference type="Pfam" id="PF00294">
    <property type="entry name" value="PfkB"/>
    <property type="match status" value="1"/>
</dbReference>
<dbReference type="AlphaFoldDB" id="A0A4Q7VXJ3"/>
<gene>
    <name evidence="4" type="ORF">EV645_8240</name>
</gene>
<evidence type="ECO:0000313" key="4">
    <source>
        <dbReference type="EMBL" id="RZU01410.1"/>
    </source>
</evidence>
<keyword evidence="1" id="KW-0808">Transferase</keyword>
<sequence length="507" mass="55447">MTTTGDEQSTDVLLLANVLEKLRTRAGLTADRLRSDRTGLAAPLRELVAGRHFAGPADAVPAEAVVALVADCVRERLHGSQRLVADVMLALQLHAEALSEAFGDRLQRSLYKSALGRRRETLLANWHELHDALEYPRPAAPSDRALRGSIELDVLQELAGQLVRADDPAAGRSTKLTLHRTSVPETSATGRVIVVGGAVMDVKFRIKGLPAPETSTEAHGFERSPGGKGLTQAVAAARLGLKTSLIAAVADDAFGEEIMHYVENKGVDTSLIKRVRRSQTPFTGVLEQEMGDSIAINWRNQNEVCIEARDIDERYDDLAAADVLLLTFEVPRDVMQHTLEVVHRVPVRRPLVIVTPGQPYADKRISWDAFPRIDYLIAHAWELASFAPRAAGPFDPDPIARSLLVFGLNTLCLLVNGGCTIYSKAFDEPFSVPSIPSIYKEASAARDAFCAALATRLIDNDRRFTDEVAVWAAAAMSCAASDFPLQNPMPDRKRVDELLARSHLRPR</sequence>
<keyword evidence="2" id="KW-0418">Kinase</keyword>
<name>A0A4Q7VXJ3_9ACTN</name>
<dbReference type="InterPro" id="IPR002139">
    <property type="entry name" value="Ribo/fructo_kinase"/>
</dbReference>
<reference evidence="4 5" key="1">
    <citation type="journal article" date="2015" name="Stand. Genomic Sci.">
        <title>Genomic Encyclopedia of Bacterial and Archaeal Type Strains, Phase III: the genomes of soil and plant-associated and newly described type strains.</title>
        <authorList>
            <person name="Whitman W.B."/>
            <person name="Woyke T."/>
            <person name="Klenk H.P."/>
            <person name="Zhou Y."/>
            <person name="Lilburn T.G."/>
            <person name="Beck B.J."/>
            <person name="De Vos P."/>
            <person name="Vandamme P."/>
            <person name="Eisen J.A."/>
            <person name="Garrity G."/>
            <person name="Hugenholtz P."/>
            <person name="Kyrpides N.C."/>
        </authorList>
    </citation>
    <scope>NUCLEOTIDE SEQUENCE [LARGE SCALE GENOMIC DNA]</scope>
    <source>
        <strain evidence="4 5">VKM Ac-2540</strain>
    </source>
</reference>
<evidence type="ECO:0000259" key="3">
    <source>
        <dbReference type="Pfam" id="PF00294"/>
    </source>
</evidence>
<dbReference type="GO" id="GO:0006796">
    <property type="term" value="P:phosphate-containing compound metabolic process"/>
    <property type="evidence" value="ECO:0007669"/>
    <property type="project" value="UniProtKB-ARBA"/>
</dbReference>
<dbReference type="OrthoDB" id="4554146at2"/>
<organism evidence="4 5">
    <name type="scientific">Kribbella rubisoli</name>
    <dbReference type="NCBI Taxonomy" id="3075929"/>
    <lineage>
        <taxon>Bacteria</taxon>
        <taxon>Bacillati</taxon>
        <taxon>Actinomycetota</taxon>
        <taxon>Actinomycetes</taxon>
        <taxon>Propionibacteriales</taxon>
        <taxon>Kribbellaceae</taxon>
        <taxon>Kribbella</taxon>
    </lineage>
</organism>
<proteinExistence type="predicted"/>
<dbReference type="Proteomes" id="UP000292027">
    <property type="component" value="Unassembled WGS sequence"/>
</dbReference>
<dbReference type="SUPFAM" id="SSF53613">
    <property type="entry name" value="Ribokinase-like"/>
    <property type="match status" value="1"/>
</dbReference>
<dbReference type="PRINTS" id="PR00990">
    <property type="entry name" value="RIBOKINASE"/>
</dbReference>
<dbReference type="EMBL" id="SHKR01000019">
    <property type="protein sequence ID" value="RZU01410.1"/>
    <property type="molecule type" value="Genomic_DNA"/>
</dbReference>
<dbReference type="RefSeq" id="WP_130450542.1">
    <property type="nucleotide sequence ID" value="NZ_SHKR01000019.1"/>
</dbReference>
<keyword evidence="5" id="KW-1185">Reference proteome</keyword>
<evidence type="ECO:0000256" key="2">
    <source>
        <dbReference type="ARBA" id="ARBA00022777"/>
    </source>
</evidence>
<accession>A0A4Q7VXJ3</accession>
<comment type="caution">
    <text evidence="4">The sequence shown here is derived from an EMBL/GenBank/DDBJ whole genome shotgun (WGS) entry which is preliminary data.</text>
</comment>
<dbReference type="PANTHER" id="PTHR10584">
    <property type="entry name" value="SUGAR KINASE"/>
    <property type="match status" value="1"/>
</dbReference>